<dbReference type="InterPro" id="IPR027417">
    <property type="entry name" value="P-loop_NTPase"/>
</dbReference>
<dbReference type="InterPro" id="IPR011527">
    <property type="entry name" value="ABC1_TM_dom"/>
</dbReference>
<keyword evidence="3" id="KW-0547">Nucleotide-binding</keyword>
<dbReference type="EMBL" id="CP015208">
    <property type="protein sequence ID" value="AOY55942.1"/>
    <property type="molecule type" value="Genomic_DNA"/>
</dbReference>
<dbReference type="InterPro" id="IPR039421">
    <property type="entry name" value="Type_1_exporter"/>
</dbReference>
<evidence type="ECO:0000313" key="10">
    <source>
        <dbReference type="EMBL" id="AOY55942.1"/>
    </source>
</evidence>
<feature type="transmembrane region" description="Helical" evidence="7">
    <location>
        <begin position="49"/>
        <end position="68"/>
    </location>
</feature>
<name>A0A1D9DYR3_9MICO</name>
<evidence type="ECO:0000256" key="7">
    <source>
        <dbReference type="SAM" id="Phobius"/>
    </source>
</evidence>
<feature type="transmembrane region" description="Helical" evidence="7">
    <location>
        <begin position="127"/>
        <end position="147"/>
    </location>
</feature>
<dbReference type="CDD" id="cd03228">
    <property type="entry name" value="ABCC_MRP_Like"/>
    <property type="match status" value="1"/>
</dbReference>
<evidence type="ECO:0000256" key="1">
    <source>
        <dbReference type="ARBA" id="ARBA00004651"/>
    </source>
</evidence>
<feature type="transmembrane region" description="Helical" evidence="7">
    <location>
        <begin position="267"/>
        <end position="292"/>
    </location>
</feature>
<dbReference type="RefSeq" id="WP_070954451.1">
    <property type="nucleotide sequence ID" value="NZ_CP015208.1"/>
</dbReference>
<sequence>MLDWLMIVRRQKGYALAVFIAVLQGISAVALLASSAWLISRAAQQPPVLYLSIAVVGVRAFAIGRAFFRYLERLVSHDSVFRGLGRLRTQLVEKLTPFIPAAIRSNSERLTNLVIDTEKLQDGPLRVVTPILVSAVTSILSILLIAWRSLELAIIFAILLLLGHVLVFMMARFTRRSDTAFDEASQEVQIKLFQHLSFYRLNRDFDTQANSLAGLDAAFTRQGNLAGKIALLSGAAAALVQLWLLAAIVSISVFISNLLAQDSISAVEVAVFILLPLAFADLLAAMVPGLALGRSVTKAASRVKEILNAEVPNQLQIRSGSDQLSKFEYLRLAAVAVSYPNAPTVIDDFSLQLNAGESLFITGASGSGKSSIAFVLTGLLQPDAGKYLINGIEFSALSRQSQVGAVGLIEQAPHIFPESLRVNLKLAKPDASDDEMLAALSAVGLNFDERGGLDLALGEGAAFVSGGEAHRIALARAILANTSVLILDEPSANLDYQRARDVIDLYLATWAGQNRALIVISHDLTLADKFQRVIRLETRN</sequence>
<feature type="transmembrane region" description="Helical" evidence="7">
    <location>
        <begin position="229"/>
        <end position="255"/>
    </location>
</feature>
<dbReference type="OrthoDB" id="3237158at2"/>
<dbReference type="NCBIfam" id="TIGR02868">
    <property type="entry name" value="CydC"/>
    <property type="match status" value="1"/>
</dbReference>
<reference evidence="10 11" key="1">
    <citation type="journal article" date="2016" name="Biochim. Biophys. Acta">
        <title>Photochemical characterization of actinorhodopsin and its functional existence in the natural host.</title>
        <authorList>
            <person name="Nakamura S."/>
            <person name="Kikukawa T."/>
            <person name="Tamogami J."/>
            <person name="Kamiya M."/>
            <person name="Aizawa T."/>
            <person name="Hahn M.W."/>
            <person name="Ihara K."/>
            <person name="Kamo N."/>
            <person name="Demura M."/>
        </authorList>
    </citation>
    <scope>NUCLEOTIDE SEQUENCE [LARGE SCALE GENOMIC DNA]</scope>
    <source>
        <strain evidence="10 11">MWH-Dar1</strain>
    </source>
</reference>
<evidence type="ECO:0000256" key="6">
    <source>
        <dbReference type="ARBA" id="ARBA00023136"/>
    </source>
</evidence>
<dbReference type="PROSITE" id="PS50893">
    <property type="entry name" value="ABC_TRANSPORTER_2"/>
    <property type="match status" value="1"/>
</dbReference>
<dbReference type="KEGG" id="rpla:A4Z71_02885"/>
<feature type="domain" description="ABC transmembrane type-1" evidence="9">
    <location>
        <begin position="15"/>
        <end position="295"/>
    </location>
</feature>
<keyword evidence="4" id="KW-0067">ATP-binding</keyword>
<dbReference type="GO" id="GO:0005886">
    <property type="term" value="C:plasma membrane"/>
    <property type="evidence" value="ECO:0007669"/>
    <property type="project" value="UniProtKB-SubCell"/>
</dbReference>
<dbReference type="GO" id="GO:0045454">
    <property type="term" value="P:cell redox homeostasis"/>
    <property type="evidence" value="ECO:0007669"/>
    <property type="project" value="InterPro"/>
</dbReference>
<gene>
    <name evidence="10" type="ORF">A4Z71_02885</name>
</gene>
<dbReference type="Gene3D" id="1.20.1560.10">
    <property type="entry name" value="ABC transporter type 1, transmembrane domain"/>
    <property type="match status" value="1"/>
</dbReference>
<feature type="domain" description="ABC transporter" evidence="8">
    <location>
        <begin position="330"/>
        <end position="540"/>
    </location>
</feature>
<evidence type="ECO:0000256" key="4">
    <source>
        <dbReference type="ARBA" id="ARBA00022840"/>
    </source>
</evidence>
<dbReference type="InterPro" id="IPR003593">
    <property type="entry name" value="AAA+_ATPase"/>
</dbReference>
<feature type="transmembrane region" description="Helical" evidence="7">
    <location>
        <begin position="14"/>
        <end position="37"/>
    </location>
</feature>
<keyword evidence="11" id="KW-1185">Reference proteome</keyword>
<dbReference type="InterPro" id="IPR003439">
    <property type="entry name" value="ABC_transporter-like_ATP-bd"/>
</dbReference>
<dbReference type="Pfam" id="PF00005">
    <property type="entry name" value="ABC_tran"/>
    <property type="match status" value="1"/>
</dbReference>
<dbReference type="SUPFAM" id="SSF52540">
    <property type="entry name" value="P-loop containing nucleoside triphosphate hydrolases"/>
    <property type="match status" value="1"/>
</dbReference>
<keyword evidence="5 7" id="KW-1133">Transmembrane helix</keyword>
<dbReference type="Gene3D" id="3.40.50.300">
    <property type="entry name" value="P-loop containing nucleotide triphosphate hydrolases"/>
    <property type="match status" value="1"/>
</dbReference>
<dbReference type="PROSITE" id="PS50929">
    <property type="entry name" value="ABC_TM1F"/>
    <property type="match status" value="1"/>
</dbReference>
<dbReference type="GO" id="GO:0034775">
    <property type="term" value="P:glutathione transmembrane transport"/>
    <property type="evidence" value="ECO:0007669"/>
    <property type="project" value="InterPro"/>
</dbReference>
<evidence type="ECO:0000259" key="9">
    <source>
        <dbReference type="PROSITE" id="PS50929"/>
    </source>
</evidence>
<dbReference type="PANTHER" id="PTHR43394">
    <property type="entry name" value="ATP-DEPENDENT PERMEASE MDL1, MITOCHONDRIAL"/>
    <property type="match status" value="1"/>
</dbReference>
<dbReference type="Proteomes" id="UP000243784">
    <property type="component" value="Chromosome"/>
</dbReference>
<dbReference type="GO" id="GO:0005524">
    <property type="term" value="F:ATP binding"/>
    <property type="evidence" value="ECO:0007669"/>
    <property type="project" value="UniProtKB-KW"/>
</dbReference>
<dbReference type="InterPro" id="IPR014223">
    <property type="entry name" value="ABC_CydC/D"/>
</dbReference>
<keyword evidence="2 7" id="KW-0812">Transmembrane</keyword>
<evidence type="ECO:0008006" key="12">
    <source>
        <dbReference type="Google" id="ProtNLM"/>
    </source>
</evidence>
<accession>A0A1D9DYR3</accession>
<proteinExistence type="predicted"/>
<organism evidence="10 11">
    <name type="scientific">Candidatus Rhodoluna planktonica</name>
    <dbReference type="NCBI Taxonomy" id="535712"/>
    <lineage>
        <taxon>Bacteria</taxon>
        <taxon>Bacillati</taxon>
        <taxon>Actinomycetota</taxon>
        <taxon>Actinomycetes</taxon>
        <taxon>Micrococcales</taxon>
        <taxon>Microbacteriaceae</taxon>
        <taxon>Luna cluster</taxon>
        <taxon>Luna-1 subcluster</taxon>
        <taxon>Rhodoluna</taxon>
    </lineage>
</organism>
<dbReference type="SUPFAM" id="SSF90123">
    <property type="entry name" value="ABC transporter transmembrane region"/>
    <property type="match status" value="1"/>
</dbReference>
<dbReference type="AlphaFoldDB" id="A0A1D9DYR3"/>
<evidence type="ECO:0000256" key="3">
    <source>
        <dbReference type="ARBA" id="ARBA00022741"/>
    </source>
</evidence>
<dbReference type="InterPro" id="IPR036640">
    <property type="entry name" value="ABC1_TM_sf"/>
</dbReference>
<evidence type="ECO:0000313" key="11">
    <source>
        <dbReference type="Proteomes" id="UP000243784"/>
    </source>
</evidence>
<comment type="subcellular location">
    <subcellularLocation>
        <location evidence="1">Cell membrane</location>
        <topology evidence="1">Multi-pass membrane protein</topology>
    </subcellularLocation>
</comment>
<feature type="transmembrane region" description="Helical" evidence="7">
    <location>
        <begin position="153"/>
        <end position="171"/>
    </location>
</feature>
<evidence type="ECO:0000256" key="5">
    <source>
        <dbReference type="ARBA" id="ARBA00022989"/>
    </source>
</evidence>
<protein>
    <recommendedName>
        <fullName evidence="12">Thiol reductant ABC exporter subunit CydC</fullName>
    </recommendedName>
</protein>
<evidence type="ECO:0000256" key="2">
    <source>
        <dbReference type="ARBA" id="ARBA00022692"/>
    </source>
</evidence>
<dbReference type="GO" id="GO:0016887">
    <property type="term" value="F:ATP hydrolysis activity"/>
    <property type="evidence" value="ECO:0007669"/>
    <property type="project" value="InterPro"/>
</dbReference>
<dbReference type="STRING" id="535712.A4Z71_02885"/>
<dbReference type="PANTHER" id="PTHR43394:SF1">
    <property type="entry name" value="ATP-BINDING CASSETTE SUB-FAMILY B MEMBER 10, MITOCHONDRIAL"/>
    <property type="match status" value="1"/>
</dbReference>
<dbReference type="SMART" id="SM00382">
    <property type="entry name" value="AAA"/>
    <property type="match status" value="1"/>
</dbReference>
<dbReference type="GO" id="GO:0015421">
    <property type="term" value="F:ABC-type oligopeptide transporter activity"/>
    <property type="evidence" value="ECO:0007669"/>
    <property type="project" value="TreeGrafter"/>
</dbReference>
<evidence type="ECO:0000259" key="8">
    <source>
        <dbReference type="PROSITE" id="PS50893"/>
    </source>
</evidence>
<keyword evidence="6 7" id="KW-0472">Membrane</keyword>